<accession>A0A2H0W5U8</accession>
<evidence type="ECO:0000256" key="8">
    <source>
        <dbReference type="SAM" id="Phobius"/>
    </source>
</evidence>
<evidence type="ECO:0000256" key="6">
    <source>
        <dbReference type="ARBA" id="ARBA00022989"/>
    </source>
</evidence>
<name>A0A2H0W5U8_9BACT</name>
<dbReference type="Gene3D" id="3.90.550.10">
    <property type="entry name" value="Spore Coat Polysaccharide Biosynthesis Protein SpsA, Chain A"/>
    <property type="match status" value="1"/>
</dbReference>
<sequence>MTPKYSIIIPAYNEAESLPELWRQIDTVMKKISSDFEVVFIDDGSRDGTAEVAKKLSEKNKEIKLIHFLKNSGKAAALQAGFRAATGDFIVTMDADLQDDPAEIPNLKKKIDEGYDLVSGYKKNRHDPIHKTIPSHFFNFMVRRVSGLRLHDINCGLKMYRHDVVKSLNVYGELYRFIPILAASNGYRVGEIAVNHRPRKFGVSKYGFSRFLRGFLDLFTVIFLTKFIKRPLHLFGSIGLLFLAIGIVISGWMAYIHTFLLQSVGDRPLFLFGILFIIAGVQLIATGLIGELITHYYHLLIGNGSKKE</sequence>
<dbReference type="Proteomes" id="UP000231382">
    <property type="component" value="Unassembled WGS sequence"/>
</dbReference>
<dbReference type="AlphaFoldDB" id="A0A2H0W5U8"/>
<evidence type="ECO:0000313" key="11">
    <source>
        <dbReference type="Proteomes" id="UP000231382"/>
    </source>
</evidence>
<organism evidence="10 11">
    <name type="scientific">Candidatus Berkelbacteria bacterium CG10_big_fil_rev_8_21_14_0_10_43_13</name>
    <dbReference type="NCBI Taxonomy" id="1974514"/>
    <lineage>
        <taxon>Bacteria</taxon>
        <taxon>Candidatus Berkelbacteria</taxon>
    </lineage>
</organism>
<dbReference type="InterPro" id="IPR029044">
    <property type="entry name" value="Nucleotide-diphossugar_trans"/>
</dbReference>
<dbReference type="PANTHER" id="PTHR48090">
    <property type="entry name" value="UNDECAPRENYL-PHOSPHATE 4-DEOXY-4-FORMAMIDO-L-ARABINOSE TRANSFERASE-RELATED"/>
    <property type="match status" value="1"/>
</dbReference>
<feature type="transmembrane region" description="Helical" evidence="8">
    <location>
        <begin position="234"/>
        <end position="256"/>
    </location>
</feature>
<dbReference type="SUPFAM" id="SSF53448">
    <property type="entry name" value="Nucleotide-diphospho-sugar transferases"/>
    <property type="match status" value="1"/>
</dbReference>
<keyword evidence="5" id="KW-0448">Lipopolysaccharide biosynthesis</keyword>
<evidence type="ECO:0000259" key="9">
    <source>
        <dbReference type="Pfam" id="PF00535"/>
    </source>
</evidence>
<dbReference type="PANTHER" id="PTHR48090:SF3">
    <property type="entry name" value="UNDECAPRENYL-PHOSPHATE 4-DEOXY-4-FORMAMIDO-L-ARABINOSE TRANSFERASE"/>
    <property type="match status" value="1"/>
</dbReference>
<feature type="domain" description="Glycosyltransferase 2-like" evidence="9">
    <location>
        <begin position="6"/>
        <end position="166"/>
    </location>
</feature>
<keyword evidence="7 8" id="KW-0472">Membrane</keyword>
<evidence type="ECO:0000256" key="7">
    <source>
        <dbReference type="ARBA" id="ARBA00023136"/>
    </source>
</evidence>
<proteinExistence type="predicted"/>
<evidence type="ECO:0000256" key="2">
    <source>
        <dbReference type="ARBA" id="ARBA00022676"/>
    </source>
</evidence>
<keyword evidence="4 8" id="KW-0812">Transmembrane</keyword>
<dbReference type="GO" id="GO:0009103">
    <property type="term" value="P:lipopolysaccharide biosynthetic process"/>
    <property type="evidence" value="ECO:0007669"/>
    <property type="project" value="UniProtKB-KW"/>
</dbReference>
<protein>
    <submittedName>
        <fullName evidence="10">Glycosyltransferase</fullName>
    </submittedName>
</protein>
<evidence type="ECO:0000256" key="5">
    <source>
        <dbReference type="ARBA" id="ARBA00022985"/>
    </source>
</evidence>
<evidence type="ECO:0000313" key="10">
    <source>
        <dbReference type="EMBL" id="PIS07442.1"/>
    </source>
</evidence>
<dbReference type="InterPro" id="IPR050256">
    <property type="entry name" value="Glycosyltransferase_2"/>
</dbReference>
<dbReference type="InterPro" id="IPR001173">
    <property type="entry name" value="Glyco_trans_2-like"/>
</dbReference>
<feature type="transmembrane region" description="Helical" evidence="8">
    <location>
        <begin position="268"/>
        <end position="290"/>
    </location>
</feature>
<dbReference type="Pfam" id="PF00535">
    <property type="entry name" value="Glycos_transf_2"/>
    <property type="match status" value="1"/>
</dbReference>
<keyword evidence="2" id="KW-0328">Glycosyltransferase</keyword>
<comment type="caution">
    <text evidence="10">The sequence shown here is derived from an EMBL/GenBank/DDBJ whole genome shotgun (WGS) entry which is preliminary data.</text>
</comment>
<dbReference type="GO" id="GO:0005886">
    <property type="term" value="C:plasma membrane"/>
    <property type="evidence" value="ECO:0007669"/>
    <property type="project" value="TreeGrafter"/>
</dbReference>
<gene>
    <name evidence="10" type="ORF">COT78_03475</name>
</gene>
<evidence type="ECO:0000256" key="3">
    <source>
        <dbReference type="ARBA" id="ARBA00022679"/>
    </source>
</evidence>
<reference evidence="11" key="1">
    <citation type="submission" date="2017-09" db="EMBL/GenBank/DDBJ databases">
        <title>Depth-based differentiation of microbial function through sediment-hosted aquifers and enrichment of novel symbionts in the deep terrestrial subsurface.</title>
        <authorList>
            <person name="Probst A.J."/>
            <person name="Ladd B."/>
            <person name="Jarett J.K."/>
            <person name="Geller-Mcgrath D.E."/>
            <person name="Sieber C.M.K."/>
            <person name="Emerson J.B."/>
            <person name="Anantharaman K."/>
            <person name="Thomas B.C."/>
            <person name="Malmstrom R."/>
            <person name="Stieglmeier M."/>
            <person name="Klingl A."/>
            <person name="Woyke T."/>
            <person name="Ryan C.M."/>
            <person name="Banfield J.F."/>
        </authorList>
    </citation>
    <scope>NUCLEOTIDE SEQUENCE [LARGE SCALE GENOMIC DNA]</scope>
</reference>
<dbReference type="EMBL" id="PEZW01000023">
    <property type="protein sequence ID" value="PIS07442.1"/>
    <property type="molecule type" value="Genomic_DNA"/>
</dbReference>
<dbReference type="CDD" id="cd04187">
    <property type="entry name" value="DPM1_like_bac"/>
    <property type="match status" value="1"/>
</dbReference>
<evidence type="ECO:0000256" key="1">
    <source>
        <dbReference type="ARBA" id="ARBA00022475"/>
    </source>
</evidence>
<evidence type="ECO:0000256" key="4">
    <source>
        <dbReference type="ARBA" id="ARBA00022692"/>
    </source>
</evidence>
<dbReference type="GO" id="GO:0099621">
    <property type="term" value="F:undecaprenyl-phosphate 4-deoxy-4-formamido-L-arabinose transferase activity"/>
    <property type="evidence" value="ECO:0007669"/>
    <property type="project" value="TreeGrafter"/>
</dbReference>
<keyword evidence="1" id="KW-1003">Cell membrane</keyword>
<keyword evidence="3 10" id="KW-0808">Transferase</keyword>
<keyword evidence="6 8" id="KW-1133">Transmembrane helix</keyword>